<feature type="transmembrane region" description="Helical" evidence="1">
    <location>
        <begin position="6"/>
        <end position="37"/>
    </location>
</feature>
<reference evidence="2" key="2">
    <citation type="submission" date="2022-01" db="EMBL/GenBank/DDBJ databases">
        <authorList>
            <person name="Yamashiro T."/>
            <person name="Shiraishi A."/>
            <person name="Satake H."/>
            <person name="Nakayama K."/>
        </authorList>
    </citation>
    <scope>NUCLEOTIDE SEQUENCE</scope>
</reference>
<accession>A0ABQ5JAR6</accession>
<evidence type="ECO:0000313" key="2">
    <source>
        <dbReference type="EMBL" id="GJU08219.1"/>
    </source>
</evidence>
<name>A0ABQ5JAR6_9ASTR</name>
<evidence type="ECO:0000313" key="3">
    <source>
        <dbReference type="Proteomes" id="UP001151760"/>
    </source>
</evidence>
<sequence length="76" mass="7736">MSLSSALIATIALLIIVIVVAVVVVVVVVVIVVVGICRPASTVSGQMANPLAVIAPRHGLCSASYSAVVSFDCSWE</sequence>
<organism evidence="2 3">
    <name type="scientific">Tanacetum coccineum</name>
    <dbReference type="NCBI Taxonomy" id="301880"/>
    <lineage>
        <taxon>Eukaryota</taxon>
        <taxon>Viridiplantae</taxon>
        <taxon>Streptophyta</taxon>
        <taxon>Embryophyta</taxon>
        <taxon>Tracheophyta</taxon>
        <taxon>Spermatophyta</taxon>
        <taxon>Magnoliopsida</taxon>
        <taxon>eudicotyledons</taxon>
        <taxon>Gunneridae</taxon>
        <taxon>Pentapetalae</taxon>
        <taxon>asterids</taxon>
        <taxon>campanulids</taxon>
        <taxon>Asterales</taxon>
        <taxon>Asteraceae</taxon>
        <taxon>Asteroideae</taxon>
        <taxon>Anthemideae</taxon>
        <taxon>Anthemidinae</taxon>
        <taxon>Tanacetum</taxon>
    </lineage>
</organism>
<dbReference type="Proteomes" id="UP001151760">
    <property type="component" value="Unassembled WGS sequence"/>
</dbReference>
<keyword evidence="1" id="KW-0812">Transmembrane</keyword>
<keyword evidence="1" id="KW-0472">Membrane</keyword>
<evidence type="ECO:0000256" key="1">
    <source>
        <dbReference type="SAM" id="Phobius"/>
    </source>
</evidence>
<keyword evidence="1" id="KW-1133">Transmembrane helix</keyword>
<gene>
    <name evidence="2" type="ORF">Tco_1124649</name>
</gene>
<comment type="caution">
    <text evidence="2">The sequence shown here is derived from an EMBL/GenBank/DDBJ whole genome shotgun (WGS) entry which is preliminary data.</text>
</comment>
<proteinExistence type="predicted"/>
<protein>
    <submittedName>
        <fullName evidence="2">Uncharacterized protein</fullName>
    </submittedName>
</protein>
<reference evidence="2" key="1">
    <citation type="journal article" date="2022" name="Int. J. Mol. Sci.">
        <title>Draft Genome of Tanacetum Coccineum: Genomic Comparison of Closely Related Tanacetum-Family Plants.</title>
        <authorList>
            <person name="Yamashiro T."/>
            <person name="Shiraishi A."/>
            <person name="Nakayama K."/>
            <person name="Satake H."/>
        </authorList>
    </citation>
    <scope>NUCLEOTIDE SEQUENCE</scope>
</reference>
<keyword evidence="3" id="KW-1185">Reference proteome</keyword>
<dbReference type="EMBL" id="BQNB010021611">
    <property type="protein sequence ID" value="GJU08219.1"/>
    <property type="molecule type" value="Genomic_DNA"/>
</dbReference>